<keyword evidence="2" id="KW-0812">Transmembrane</keyword>
<keyword evidence="2" id="KW-1133">Transmembrane helix</keyword>
<comment type="caution">
    <text evidence="3">The sequence shown here is derived from an EMBL/GenBank/DDBJ whole genome shotgun (WGS) entry which is preliminary data.</text>
</comment>
<keyword evidence="4" id="KW-1185">Reference proteome</keyword>
<feature type="transmembrane region" description="Helical" evidence="2">
    <location>
        <begin position="44"/>
        <end position="65"/>
    </location>
</feature>
<feature type="region of interest" description="Disordered" evidence="1">
    <location>
        <begin position="71"/>
        <end position="92"/>
    </location>
</feature>
<evidence type="ECO:0000313" key="3">
    <source>
        <dbReference type="EMBL" id="MFD1538983.1"/>
    </source>
</evidence>
<name>A0ABW4G916_9ACTN</name>
<dbReference type="EMBL" id="JBHUCM010000015">
    <property type="protein sequence ID" value="MFD1538983.1"/>
    <property type="molecule type" value="Genomic_DNA"/>
</dbReference>
<organism evidence="3 4">
    <name type="scientific">Nonomuraea guangzhouensis</name>
    <dbReference type="NCBI Taxonomy" id="1291555"/>
    <lineage>
        <taxon>Bacteria</taxon>
        <taxon>Bacillati</taxon>
        <taxon>Actinomycetota</taxon>
        <taxon>Actinomycetes</taxon>
        <taxon>Streptosporangiales</taxon>
        <taxon>Streptosporangiaceae</taxon>
        <taxon>Nonomuraea</taxon>
    </lineage>
</organism>
<protein>
    <submittedName>
        <fullName evidence="3">Uncharacterized protein</fullName>
    </submittedName>
</protein>
<evidence type="ECO:0000256" key="1">
    <source>
        <dbReference type="SAM" id="MobiDB-lite"/>
    </source>
</evidence>
<accession>A0ABW4G916</accession>
<evidence type="ECO:0000256" key="2">
    <source>
        <dbReference type="SAM" id="Phobius"/>
    </source>
</evidence>
<sequence length="272" mass="28880">MRHTESDLRQFLTEFGQDPASGEPPAHLDAIVRRGRRIRRTRRALTAGSAMAVAVVAAGLVNGLLAGPPKADRTSVANRPADSAQVDPGPKLPASYPVRLGAEKFDLPLIHSQRFETTGVGRTVTFTPTSFSTGYTVVCDDPQAWVIIKGKGKGGEPNGVAARCGVSVGGHNDQLSAPADWLKHPQSLQIWVFPADAPISEAAKTVKDCQPPLTPKECDESAVTQVLWQPEVRERLSAEVGERPGSWAVGIYDRPAGVESVPSGEPSAVKPG</sequence>
<dbReference type="Proteomes" id="UP001597097">
    <property type="component" value="Unassembled WGS sequence"/>
</dbReference>
<gene>
    <name evidence="3" type="ORF">ACFSJ0_18145</name>
</gene>
<reference evidence="4" key="1">
    <citation type="journal article" date="2019" name="Int. J. Syst. Evol. Microbiol.">
        <title>The Global Catalogue of Microorganisms (GCM) 10K type strain sequencing project: providing services to taxonomists for standard genome sequencing and annotation.</title>
        <authorList>
            <consortium name="The Broad Institute Genomics Platform"/>
            <consortium name="The Broad Institute Genome Sequencing Center for Infectious Disease"/>
            <person name="Wu L."/>
            <person name="Ma J."/>
        </authorList>
    </citation>
    <scope>NUCLEOTIDE SEQUENCE [LARGE SCALE GENOMIC DNA]</scope>
    <source>
        <strain evidence="4">CGMCC 1.15399</strain>
    </source>
</reference>
<keyword evidence="2" id="KW-0472">Membrane</keyword>
<evidence type="ECO:0000313" key="4">
    <source>
        <dbReference type="Proteomes" id="UP001597097"/>
    </source>
</evidence>
<dbReference type="RefSeq" id="WP_219539649.1">
    <property type="nucleotide sequence ID" value="NZ_JAHKRM010000069.1"/>
</dbReference>
<proteinExistence type="predicted"/>